<dbReference type="PANTHER" id="PTHR32305:SF15">
    <property type="entry name" value="PROTEIN RHSA-RELATED"/>
    <property type="match status" value="1"/>
</dbReference>
<protein>
    <recommendedName>
        <fullName evidence="2">Teneurin-like YD-shell domain-containing protein</fullName>
    </recommendedName>
</protein>
<name>A0A7T7XQN2_9SPIR</name>
<keyword evidence="1" id="KW-0677">Repeat</keyword>
<dbReference type="PANTHER" id="PTHR32305">
    <property type="match status" value="1"/>
</dbReference>
<gene>
    <name evidence="3" type="ORF">JFL75_07295</name>
</gene>
<feature type="domain" description="Teneurin-like YD-shell" evidence="2">
    <location>
        <begin position="39"/>
        <end position="159"/>
    </location>
</feature>
<dbReference type="Pfam" id="PF25023">
    <property type="entry name" value="TEN_YD-shell"/>
    <property type="match status" value="1"/>
</dbReference>
<dbReference type="Proteomes" id="UP000595917">
    <property type="component" value="Chromosome"/>
</dbReference>
<dbReference type="InterPro" id="IPR050708">
    <property type="entry name" value="T6SS_VgrG/RHS"/>
</dbReference>
<evidence type="ECO:0000313" key="4">
    <source>
        <dbReference type="Proteomes" id="UP000595917"/>
    </source>
</evidence>
<dbReference type="KEGG" id="bhc:JFL75_07295"/>
<organism evidence="3 4">
    <name type="scientific">Breznakiella homolactica</name>
    <dbReference type="NCBI Taxonomy" id="2798577"/>
    <lineage>
        <taxon>Bacteria</taxon>
        <taxon>Pseudomonadati</taxon>
        <taxon>Spirochaetota</taxon>
        <taxon>Spirochaetia</taxon>
        <taxon>Spirochaetales</taxon>
        <taxon>Breznakiellaceae</taxon>
        <taxon>Breznakiella</taxon>
    </lineage>
</organism>
<dbReference type="Gene3D" id="2.180.10.10">
    <property type="entry name" value="RHS repeat-associated core"/>
    <property type="match status" value="1"/>
</dbReference>
<evidence type="ECO:0000259" key="2">
    <source>
        <dbReference type="Pfam" id="PF25023"/>
    </source>
</evidence>
<reference evidence="3" key="1">
    <citation type="submission" date="2021-01" db="EMBL/GenBank/DDBJ databases">
        <title>Description of Breznakiella homolactica.</title>
        <authorList>
            <person name="Song Y."/>
            <person name="Brune A."/>
        </authorList>
    </citation>
    <scope>NUCLEOTIDE SEQUENCE</scope>
    <source>
        <strain evidence="3">RmG30</strain>
    </source>
</reference>
<dbReference type="NCBIfam" id="TIGR03696">
    <property type="entry name" value="Rhs_assc_core"/>
    <property type="match status" value="1"/>
</dbReference>
<dbReference type="AlphaFoldDB" id="A0A7T7XQN2"/>
<sequence>MNSDGQGWRQSKHVYVGDTRVVTKRNYEGETNPGYEQVSQYWYHGDHLGSAQAVTDCNGVMYERLEYTPYGEVWIEERGNGEEGLPFRFTGKEMDEETGLYYYGARYLDPKMSRWLSADPAMGDYVPGPGMSPDKLSGLGGVYNVINLHTYHYAANNPVKYTDPTGREVEILGTPEYIAEVNRLLEEAELASPDFKSKMKELRDNKEIKVTIRAPETQAEKNGGSSTLYSDVEAFANNRPSGSEIVFDPSKTVYDTNTNFALPPVTGIAHEIGHAYFNMKGGFNGKANVWDMSTNPPTFIYNKDSESNAINFENEVRLALGLPYRSNYGGFPVNIMPESIIRLRMKN</sequence>
<dbReference type="RefSeq" id="WP_215628015.1">
    <property type="nucleotide sequence ID" value="NZ_CP067089.2"/>
</dbReference>
<dbReference type="EMBL" id="CP067089">
    <property type="protein sequence ID" value="QQO10710.1"/>
    <property type="molecule type" value="Genomic_DNA"/>
</dbReference>
<dbReference type="InterPro" id="IPR056823">
    <property type="entry name" value="TEN-like_YD-shell"/>
</dbReference>
<accession>A0A7T7XQN2</accession>
<keyword evidence="4" id="KW-1185">Reference proteome</keyword>
<evidence type="ECO:0000313" key="3">
    <source>
        <dbReference type="EMBL" id="QQO10710.1"/>
    </source>
</evidence>
<evidence type="ECO:0000256" key="1">
    <source>
        <dbReference type="ARBA" id="ARBA00022737"/>
    </source>
</evidence>
<dbReference type="InterPro" id="IPR022385">
    <property type="entry name" value="Rhs_assc_core"/>
</dbReference>
<proteinExistence type="predicted"/>